<feature type="compositionally biased region" description="Low complexity" evidence="1">
    <location>
        <begin position="89"/>
        <end position="100"/>
    </location>
</feature>
<dbReference type="Gene3D" id="3.30.40.10">
    <property type="entry name" value="Zinc/RING finger domain, C3HC4 (zinc finger)"/>
    <property type="match status" value="1"/>
</dbReference>
<feature type="region of interest" description="Disordered" evidence="1">
    <location>
        <begin position="1"/>
        <end position="164"/>
    </location>
</feature>
<keyword evidence="4" id="KW-1185">Reference proteome</keyword>
<feature type="compositionally biased region" description="Basic residues" evidence="1">
    <location>
        <begin position="293"/>
        <end position="305"/>
    </location>
</feature>
<dbReference type="Gene3D" id="2.40.50.140">
    <property type="entry name" value="Nucleic acid-binding proteins"/>
    <property type="match status" value="1"/>
</dbReference>
<dbReference type="InterPro" id="IPR003613">
    <property type="entry name" value="Ubox_domain"/>
</dbReference>
<feature type="region of interest" description="Disordered" evidence="1">
    <location>
        <begin position="281"/>
        <end position="305"/>
    </location>
</feature>
<protein>
    <recommendedName>
        <fullName evidence="2">U-box domain-containing protein</fullName>
    </recommendedName>
</protein>
<feature type="domain" description="U-box" evidence="2">
    <location>
        <begin position="310"/>
        <end position="379"/>
    </location>
</feature>
<organism evidence="3 4">
    <name type="scientific">Aureococcus anophagefferens</name>
    <name type="common">Harmful bloom alga</name>
    <dbReference type="NCBI Taxonomy" id="44056"/>
    <lineage>
        <taxon>Eukaryota</taxon>
        <taxon>Sar</taxon>
        <taxon>Stramenopiles</taxon>
        <taxon>Ochrophyta</taxon>
        <taxon>Pelagophyceae</taxon>
        <taxon>Pelagomonadales</taxon>
        <taxon>Pelagomonadaceae</taxon>
        <taxon>Aureococcus</taxon>
    </lineage>
</organism>
<gene>
    <name evidence="3" type="ORF">SO694_00208017</name>
</gene>
<dbReference type="SUPFAM" id="SSF50249">
    <property type="entry name" value="Nucleic acid-binding proteins"/>
    <property type="match status" value="1"/>
</dbReference>
<dbReference type="CDD" id="cd16655">
    <property type="entry name" value="RING-Ubox_WDSUB1-like"/>
    <property type="match status" value="1"/>
</dbReference>
<feature type="compositionally biased region" description="Basic residues" evidence="1">
    <location>
        <begin position="58"/>
        <end position="72"/>
    </location>
</feature>
<dbReference type="PANTHER" id="PTHR46573">
    <property type="entry name" value="WD REPEAT, SAM AND U-BOX DOMAIN-CONTAINING PROTEIN 1"/>
    <property type="match status" value="1"/>
</dbReference>
<proteinExistence type="predicted"/>
<dbReference type="InterPro" id="IPR013083">
    <property type="entry name" value="Znf_RING/FYVE/PHD"/>
</dbReference>
<sequence>MQIQNIADESAERREKIMSRRKRNEDTVGDPSRTAESAAAAEEALLEMLDDEEQEASKKHKKKQKKKQKKKGPAPVAAPAPPPPPAPASPAASSPDTESSASDDDDDLARLLPTRQPPAVRKPKRVAPVAPPAPRPAPAAPRPPPPPQPPKPAAVPRPKPPPTTLEQLLGRLKLDRYGKNFAAAEVTLELLPLLSLEDYADVGLSRQDAVKVRDAIAPPAPAPAALQGRATGRLDSWVKTRGYGLIAPDHGSEKIFVHASALKAFGTKDLSSFVGTRVSYDTGTRQNKPIARPPRRRRPLVPRRRRARDDVPEEFLCPITFEMMTDPVIAADGHTYERRAIEAWFSRARTSPVTNEPLEHLHLIPAHTIRSLIQRRLEA</sequence>
<dbReference type="Pfam" id="PF04564">
    <property type="entry name" value="U-box"/>
    <property type="match status" value="1"/>
</dbReference>
<dbReference type="InterPro" id="IPR012340">
    <property type="entry name" value="NA-bd_OB-fold"/>
</dbReference>
<feature type="compositionally biased region" description="Basic and acidic residues" evidence="1">
    <location>
        <begin position="10"/>
        <end position="26"/>
    </location>
</feature>
<feature type="compositionally biased region" description="Pro residues" evidence="1">
    <location>
        <begin position="76"/>
        <end position="88"/>
    </location>
</feature>
<feature type="compositionally biased region" description="Acidic residues" evidence="1">
    <location>
        <begin position="44"/>
        <end position="54"/>
    </location>
</feature>
<dbReference type="SUPFAM" id="SSF47769">
    <property type="entry name" value="SAM/Pointed domain"/>
    <property type="match status" value="1"/>
</dbReference>
<dbReference type="InterPro" id="IPR013761">
    <property type="entry name" value="SAM/pointed_sf"/>
</dbReference>
<dbReference type="Pfam" id="PF00313">
    <property type="entry name" value="CSD"/>
    <property type="match status" value="1"/>
</dbReference>
<feature type="compositionally biased region" description="Pro residues" evidence="1">
    <location>
        <begin position="129"/>
        <end position="163"/>
    </location>
</feature>
<accession>A0ABR1FNU2</accession>
<reference evidence="3 4" key="1">
    <citation type="submission" date="2024-03" db="EMBL/GenBank/DDBJ databases">
        <title>Aureococcus anophagefferens CCMP1851 and Kratosvirus quantuckense: Draft genome of a second virus-susceptible host strain in the model system.</title>
        <authorList>
            <person name="Chase E."/>
            <person name="Truchon A.R."/>
            <person name="Schepens W."/>
            <person name="Wilhelm S.W."/>
        </authorList>
    </citation>
    <scope>NUCLEOTIDE SEQUENCE [LARGE SCALE GENOMIC DNA]</scope>
    <source>
        <strain evidence="3 4">CCMP1851</strain>
    </source>
</reference>
<dbReference type="CDD" id="cd04458">
    <property type="entry name" value="CSP_CDS"/>
    <property type="match status" value="1"/>
</dbReference>
<dbReference type="Proteomes" id="UP001363151">
    <property type="component" value="Unassembled WGS sequence"/>
</dbReference>
<evidence type="ECO:0000313" key="3">
    <source>
        <dbReference type="EMBL" id="KAK7234426.1"/>
    </source>
</evidence>
<dbReference type="EMBL" id="JBBJCI010000325">
    <property type="protein sequence ID" value="KAK7234426.1"/>
    <property type="molecule type" value="Genomic_DNA"/>
</dbReference>
<evidence type="ECO:0000313" key="4">
    <source>
        <dbReference type="Proteomes" id="UP001363151"/>
    </source>
</evidence>
<evidence type="ECO:0000259" key="2">
    <source>
        <dbReference type="PROSITE" id="PS51698"/>
    </source>
</evidence>
<dbReference type="InterPro" id="IPR052085">
    <property type="entry name" value="WD-SAM-U-box"/>
</dbReference>
<dbReference type="PANTHER" id="PTHR46573:SF1">
    <property type="entry name" value="WD REPEAT, SAM AND U-BOX DOMAIN-CONTAINING PROTEIN 1"/>
    <property type="match status" value="1"/>
</dbReference>
<dbReference type="InterPro" id="IPR002059">
    <property type="entry name" value="CSP_DNA-bd"/>
</dbReference>
<dbReference type="PROSITE" id="PS51698">
    <property type="entry name" value="U_BOX"/>
    <property type="match status" value="1"/>
</dbReference>
<dbReference type="SMART" id="SM00504">
    <property type="entry name" value="Ubox"/>
    <property type="match status" value="1"/>
</dbReference>
<comment type="caution">
    <text evidence="3">The sequence shown here is derived from an EMBL/GenBank/DDBJ whole genome shotgun (WGS) entry which is preliminary data.</text>
</comment>
<name>A0ABR1FNU2_AURAN</name>
<dbReference type="SUPFAM" id="SSF57850">
    <property type="entry name" value="RING/U-box"/>
    <property type="match status" value="1"/>
</dbReference>
<dbReference type="Gene3D" id="1.10.150.50">
    <property type="entry name" value="Transcription Factor, Ets-1"/>
    <property type="match status" value="1"/>
</dbReference>
<evidence type="ECO:0000256" key="1">
    <source>
        <dbReference type="SAM" id="MobiDB-lite"/>
    </source>
</evidence>